<evidence type="ECO:0000313" key="2">
    <source>
        <dbReference type="Proteomes" id="UP000001292"/>
    </source>
</evidence>
<name>B4IP81_DROSE</name>
<protein>
    <submittedName>
        <fullName evidence="1">GM11945</fullName>
    </submittedName>
</protein>
<evidence type="ECO:0000313" key="1">
    <source>
        <dbReference type="EMBL" id="EDW51567.1"/>
    </source>
</evidence>
<dbReference type="HOGENOM" id="CLU_202078_0_0_1"/>
<dbReference type="Proteomes" id="UP000001292">
    <property type="component" value="Unassembled WGS sequence"/>
</dbReference>
<dbReference type="EMBL" id="CH678763">
    <property type="protein sequence ID" value="EDW51567.1"/>
    <property type="molecule type" value="Genomic_DNA"/>
</dbReference>
<organism evidence="2">
    <name type="scientific">Drosophila sechellia</name>
    <name type="common">Fruit fly</name>
    <dbReference type="NCBI Taxonomy" id="7238"/>
    <lineage>
        <taxon>Eukaryota</taxon>
        <taxon>Metazoa</taxon>
        <taxon>Ecdysozoa</taxon>
        <taxon>Arthropoda</taxon>
        <taxon>Hexapoda</taxon>
        <taxon>Insecta</taxon>
        <taxon>Pterygota</taxon>
        <taxon>Neoptera</taxon>
        <taxon>Endopterygota</taxon>
        <taxon>Diptera</taxon>
        <taxon>Brachycera</taxon>
        <taxon>Muscomorpha</taxon>
        <taxon>Ephydroidea</taxon>
        <taxon>Drosophilidae</taxon>
        <taxon>Drosophila</taxon>
        <taxon>Sophophora</taxon>
    </lineage>
</organism>
<reference evidence="1 2" key="1">
    <citation type="journal article" date="2007" name="Nature">
        <title>Evolution of genes and genomes on the Drosophila phylogeny.</title>
        <authorList>
            <consortium name="Drosophila 12 Genomes Consortium"/>
            <person name="Clark A.G."/>
            <person name="Eisen M.B."/>
            <person name="Smith D.R."/>
            <person name="Bergman C.M."/>
            <person name="Oliver B."/>
            <person name="Markow T.A."/>
            <person name="Kaufman T.C."/>
            <person name="Kellis M."/>
            <person name="Gelbart W."/>
            <person name="Iyer V.N."/>
            <person name="Pollard D.A."/>
            <person name="Sackton T.B."/>
            <person name="Larracuente A.M."/>
            <person name="Singh N.D."/>
            <person name="Abad J.P."/>
            <person name="Abt D.N."/>
            <person name="Adryan B."/>
            <person name="Aguade M."/>
            <person name="Akashi H."/>
            <person name="Anderson W.W."/>
            <person name="Aquadro C.F."/>
            <person name="Ardell D.H."/>
            <person name="Arguello R."/>
            <person name="Artieri C.G."/>
            <person name="Barbash D.A."/>
            <person name="Barker D."/>
            <person name="Barsanti P."/>
            <person name="Batterham P."/>
            <person name="Batzoglou S."/>
            <person name="Begun D."/>
            <person name="Bhutkar A."/>
            <person name="Blanco E."/>
            <person name="Bosak S.A."/>
            <person name="Bradley R.K."/>
            <person name="Brand A.D."/>
            <person name="Brent M.R."/>
            <person name="Brooks A.N."/>
            <person name="Brown R.H."/>
            <person name="Butlin R.K."/>
            <person name="Caggese C."/>
            <person name="Calvi B.R."/>
            <person name="Bernardo de Carvalho A."/>
            <person name="Caspi A."/>
            <person name="Castrezana S."/>
            <person name="Celniker S.E."/>
            <person name="Chang J.L."/>
            <person name="Chapple C."/>
            <person name="Chatterji S."/>
            <person name="Chinwalla A."/>
            <person name="Civetta A."/>
            <person name="Clifton S.W."/>
            <person name="Comeron J.M."/>
            <person name="Costello J.C."/>
            <person name="Coyne J.A."/>
            <person name="Daub J."/>
            <person name="David R.G."/>
            <person name="Delcher A.L."/>
            <person name="Delehaunty K."/>
            <person name="Do C.B."/>
            <person name="Ebling H."/>
            <person name="Edwards K."/>
            <person name="Eickbush T."/>
            <person name="Evans J.D."/>
            <person name="Filipski A."/>
            <person name="Findeiss S."/>
            <person name="Freyhult E."/>
            <person name="Fulton L."/>
            <person name="Fulton R."/>
            <person name="Garcia A.C."/>
            <person name="Gardiner A."/>
            <person name="Garfield D.A."/>
            <person name="Garvin B.E."/>
            <person name="Gibson G."/>
            <person name="Gilbert D."/>
            <person name="Gnerre S."/>
            <person name="Godfrey J."/>
            <person name="Good R."/>
            <person name="Gotea V."/>
            <person name="Gravely B."/>
            <person name="Greenberg A.J."/>
            <person name="Griffiths-Jones S."/>
            <person name="Gross S."/>
            <person name="Guigo R."/>
            <person name="Gustafson E.A."/>
            <person name="Haerty W."/>
            <person name="Hahn M.W."/>
            <person name="Halligan D.L."/>
            <person name="Halpern A.L."/>
            <person name="Halter G.M."/>
            <person name="Han M.V."/>
            <person name="Heger A."/>
            <person name="Hillier L."/>
            <person name="Hinrichs A.S."/>
            <person name="Holmes I."/>
            <person name="Hoskins R.A."/>
            <person name="Hubisz M.J."/>
            <person name="Hultmark D."/>
            <person name="Huntley M.A."/>
            <person name="Jaffe D.B."/>
            <person name="Jagadeeshan S."/>
            <person name="Jeck W.R."/>
            <person name="Johnson J."/>
            <person name="Jones C.D."/>
            <person name="Jordan W.C."/>
            <person name="Karpen G.H."/>
            <person name="Kataoka E."/>
            <person name="Keightley P.D."/>
            <person name="Kheradpour P."/>
            <person name="Kirkness E.F."/>
            <person name="Koerich L.B."/>
            <person name="Kristiansen K."/>
            <person name="Kudrna D."/>
            <person name="Kulathinal R.J."/>
            <person name="Kumar S."/>
            <person name="Kwok R."/>
            <person name="Lander E."/>
            <person name="Langley C.H."/>
            <person name="Lapoint R."/>
            <person name="Lazzaro B.P."/>
            <person name="Lee S.J."/>
            <person name="Levesque L."/>
            <person name="Li R."/>
            <person name="Lin C.F."/>
            <person name="Lin M.F."/>
            <person name="Lindblad-Toh K."/>
            <person name="Llopart A."/>
            <person name="Long M."/>
            <person name="Low L."/>
            <person name="Lozovsky E."/>
            <person name="Lu J."/>
            <person name="Luo M."/>
            <person name="Machado C.A."/>
            <person name="Makalowski W."/>
            <person name="Marzo M."/>
            <person name="Matsuda M."/>
            <person name="Matzkin L."/>
            <person name="McAllister B."/>
            <person name="McBride C.S."/>
            <person name="McKernan B."/>
            <person name="McKernan K."/>
            <person name="Mendez-Lago M."/>
            <person name="Minx P."/>
            <person name="Mollenhauer M.U."/>
            <person name="Montooth K."/>
            <person name="Mount S.M."/>
            <person name="Mu X."/>
            <person name="Myers E."/>
            <person name="Negre B."/>
            <person name="Newfeld S."/>
            <person name="Nielsen R."/>
            <person name="Noor M.A."/>
            <person name="O'Grady P."/>
            <person name="Pachter L."/>
            <person name="Papaceit M."/>
            <person name="Parisi M.J."/>
            <person name="Parisi M."/>
            <person name="Parts L."/>
            <person name="Pedersen J.S."/>
            <person name="Pesole G."/>
            <person name="Phillippy A.M."/>
            <person name="Ponting C.P."/>
            <person name="Pop M."/>
            <person name="Porcelli D."/>
            <person name="Powell J.R."/>
            <person name="Prohaska S."/>
            <person name="Pruitt K."/>
            <person name="Puig M."/>
            <person name="Quesneville H."/>
            <person name="Ram K.R."/>
            <person name="Rand D."/>
            <person name="Rasmussen M.D."/>
            <person name="Reed L.K."/>
            <person name="Reenan R."/>
            <person name="Reily A."/>
            <person name="Remington K.A."/>
            <person name="Rieger T.T."/>
            <person name="Ritchie M.G."/>
            <person name="Robin C."/>
            <person name="Rogers Y.H."/>
            <person name="Rohde C."/>
            <person name="Rozas J."/>
            <person name="Rubenfield M.J."/>
            <person name="Ruiz A."/>
            <person name="Russo S."/>
            <person name="Salzberg S.L."/>
            <person name="Sanchez-Gracia A."/>
            <person name="Saranga D.J."/>
            <person name="Sato H."/>
            <person name="Schaeffer S.W."/>
            <person name="Schatz M.C."/>
            <person name="Schlenke T."/>
            <person name="Schwartz R."/>
            <person name="Segarra C."/>
            <person name="Singh R.S."/>
            <person name="Sirot L."/>
            <person name="Sirota M."/>
            <person name="Sisneros N.B."/>
            <person name="Smith C.D."/>
            <person name="Smith T.F."/>
            <person name="Spieth J."/>
            <person name="Stage D.E."/>
            <person name="Stark A."/>
            <person name="Stephan W."/>
            <person name="Strausberg R.L."/>
            <person name="Strempel S."/>
            <person name="Sturgill D."/>
            <person name="Sutton G."/>
            <person name="Sutton G.G."/>
            <person name="Tao W."/>
            <person name="Teichmann S."/>
            <person name="Tobari Y.N."/>
            <person name="Tomimura Y."/>
            <person name="Tsolas J.M."/>
            <person name="Valente V.L."/>
            <person name="Venter E."/>
            <person name="Venter J.C."/>
            <person name="Vicario S."/>
            <person name="Vieira F.G."/>
            <person name="Vilella A.J."/>
            <person name="Villasante A."/>
            <person name="Walenz B."/>
            <person name="Wang J."/>
            <person name="Wasserman M."/>
            <person name="Watts T."/>
            <person name="Wilson D."/>
            <person name="Wilson R.K."/>
            <person name="Wing R.A."/>
            <person name="Wolfner M.F."/>
            <person name="Wong A."/>
            <person name="Wong G.K."/>
            <person name="Wu C.I."/>
            <person name="Wu G."/>
            <person name="Yamamoto D."/>
            <person name="Yang H.P."/>
            <person name="Yang S.P."/>
            <person name="Yorke J.A."/>
            <person name="Yoshida K."/>
            <person name="Zdobnov E."/>
            <person name="Zhang P."/>
            <person name="Zhang Y."/>
            <person name="Zimin A.V."/>
            <person name="Baldwin J."/>
            <person name="Abdouelleil A."/>
            <person name="Abdulkadir J."/>
            <person name="Abebe A."/>
            <person name="Abera B."/>
            <person name="Abreu J."/>
            <person name="Acer S.C."/>
            <person name="Aftuck L."/>
            <person name="Alexander A."/>
            <person name="An P."/>
            <person name="Anderson E."/>
            <person name="Anderson S."/>
            <person name="Arachi H."/>
            <person name="Azer M."/>
            <person name="Bachantsang P."/>
            <person name="Barry A."/>
            <person name="Bayul T."/>
            <person name="Berlin A."/>
            <person name="Bessette D."/>
            <person name="Bloom T."/>
            <person name="Blye J."/>
            <person name="Boguslavskiy L."/>
            <person name="Bonnet C."/>
            <person name="Boukhgalter B."/>
            <person name="Bourzgui I."/>
            <person name="Brown A."/>
            <person name="Cahill P."/>
            <person name="Channer S."/>
            <person name="Cheshatsang Y."/>
            <person name="Chuda L."/>
            <person name="Citroen M."/>
            <person name="Collymore A."/>
            <person name="Cooke P."/>
            <person name="Costello M."/>
            <person name="D'Aco K."/>
            <person name="Daza R."/>
            <person name="De Haan G."/>
            <person name="DeGray S."/>
            <person name="DeMaso C."/>
            <person name="Dhargay N."/>
            <person name="Dooley K."/>
            <person name="Dooley E."/>
            <person name="Doricent M."/>
            <person name="Dorje P."/>
            <person name="Dorjee K."/>
            <person name="Dupes A."/>
            <person name="Elong R."/>
            <person name="Falk J."/>
            <person name="Farina A."/>
            <person name="Faro S."/>
            <person name="Ferguson D."/>
            <person name="Fisher S."/>
            <person name="Foley C.D."/>
            <person name="Franke A."/>
            <person name="Friedrich D."/>
            <person name="Gadbois L."/>
            <person name="Gearin G."/>
            <person name="Gearin C.R."/>
            <person name="Giannoukos G."/>
            <person name="Goode T."/>
            <person name="Graham J."/>
            <person name="Grandbois E."/>
            <person name="Grewal S."/>
            <person name="Gyaltsen K."/>
            <person name="Hafez N."/>
            <person name="Hagos B."/>
            <person name="Hall J."/>
            <person name="Henson C."/>
            <person name="Hollinger A."/>
            <person name="Honan T."/>
            <person name="Huard M.D."/>
            <person name="Hughes L."/>
            <person name="Hurhula B."/>
            <person name="Husby M.E."/>
            <person name="Kamat A."/>
            <person name="Kanga B."/>
            <person name="Kashin S."/>
            <person name="Khazanovich D."/>
            <person name="Kisner P."/>
            <person name="Lance K."/>
            <person name="Lara M."/>
            <person name="Lee W."/>
            <person name="Lennon N."/>
            <person name="Letendre F."/>
            <person name="LeVine R."/>
            <person name="Lipovsky A."/>
            <person name="Liu X."/>
            <person name="Liu J."/>
            <person name="Liu S."/>
            <person name="Lokyitsang T."/>
            <person name="Lokyitsang Y."/>
            <person name="Lubonja R."/>
            <person name="Lui A."/>
            <person name="MacDonald P."/>
            <person name="Magnisalis V."/>
            <person name="Maru K."/>
            <person name="Matthews C."/>
            <person name="McCusker W."/>
            <person name="McDonough S."/>
            <person name="Mehta T."/>
            <person name="Meldrim J."/>
            <person name="Meneus L."/>
            <person name="Mihai O."/>
            <person name="Mihalev A."/>
            <person name="Mihova T."/>
            <person name="Mittelman R."/>
            <person name="Mlenga V."/>
            <person name="Montmayeur A."/>
            <person name="Mulrain L."/>
            <person name="Navidi A."/>
            <person name="Naylor J."/>
            <person name="Negash T."/>
            <person name="Nguyen T."/>
            <person name="Nguyen N."/>
            <person name="Nicol R."/>
            <person name="Norbu C."/>
            <person name="Norbu N."/>
            <person name="Novod N."/>
            <person name="O'Neill B."/>
            <person name="Osman S."/>
            <person name="Markiewicz E."/>
            <person name="Oyono O.L."/>
            <person name="Patti C."/>
            <person name="Phunkhang P."/>
            <person name="Pierre F."/>
            <person name="Priest M."/>
            <person name="Raghuraman S."/>
            <person name="Rege F."/>
            <person name="Reyes R."/>
            <person name="Rise C."/>
            <person name="Rogov P."/>
            <person name="Ross K."/>
            <person name="Ryan E."/>
            <person name="Settipalli S."/>
            <person name="Shea T."/>
            <person name="Sherpa N."/>
            <person name="Shi L."/>
            <person name="Shih D."/>
            <person name="Sparrow T."/>
            <person name="Spaulding J."/>
            <person name="Stalker J."/>
            <person name="Stange-Thomann N."/>
            <person name="Stavropoulos S."/>
            <person name="Stone C."/>
            <person name="Strader C."/>
            <person name="Tesfaye S."/>
            <person name="Thomson T."/>
            <person name="Thoulutsang Y."/>
            <person name="Thoulutsang D."/>
            <person name="Topham K."/>
            <person name="Topping I."/>
            <person name="Tsamla T."/>
            <person name="Vassiliev H."/>
            <person name="Vo A."/>
            <person name="Wangchuk T."/>
            <person name="Wangdi T."/>
            <person name="Weiand M."/>
            <person name="Wilkinson J."/>
            <person name="Wilson A."/>
            <person name="Yadav S."/>
            <person name="Young G."/>
            <person name="Yu Q."/>
            <person name="Zembek L."/>
            <person name="Zhong D."/>
            <person name="Zimmer A."/>
            <person name="Zwirko Z."/>
            <person name="Jaffe D.B."/>
            <person name="Alvarez P."/>
            <person name="Brockman W."/>
            <person name="Butler J."/>
            <person name="Chin C."/>
            <person name="Gnerre S."/>
            <person name="Grabherr M."/>
            <person name="Kleber M."/>
            <person name="Mauceli E."/>
            <person name="MacCallum I."/>
        </authorList>
    </citation>
    <scope>NUCLEOTIDE SEQUENCE [LARGE SCALE GENOMIC DNA]</scope>
    <source>
        <strain evidence="2">Rob3c / Tucson 14021-0248.25</strain>
    </source>
</reference>
<dbReference type="PhylomeDB" id="B4IP81"/>
<gene>
    <name evidence="1" type="primary">Dsec\GM11945</name>
    <name evidence="1" type="ORF">Dsec_GM11945</name>
</gene>
<keyword evidence="2" id="KW-1185">Reference proteome</keyword>
<dbReference type="AlphaFoldDB" id="B4IP81"/>
<sequence>MKHLRNVDSARVRDLLDALGKHHRVARSLDPITYVDYGIVIINDRAAKVQVDNSTLPLPRMCKVSRTFIVLI</sequence>
<accession>B4IP81</accession>
<proteinExistence type="predicted"/>